<evidence type="ECO:0000313" key="7">
    <source>
        <dbReference type="EMBL" id="RGY26717.1"/>
    </source>
</evidence>
<accession>A0A413MP97</accession>
<evidence type="ECO:0000256" key="5">
    <source>
        <dbReference type="ARBA" id="ARBA00023237"/>
    </source>
</evidence>
<evidence type="ECO:0000256" key="4">
    <source>
        <dbReference type="ARBA" id="ARBA00023136"/>
    </source>
</evidence>
<keyword evidence="3" id="KW-0732">Signal</keyword>
<evidence type="ECO:0000256" key="3">
    <source>
        <dbReference type="ARBA" id="ARBA00022729"/>
    </source>
</evidence>
<dbReference type="Proteomes" id="UP000284431">
    <property type="component" value="Unassembled WGS sequence"/>
</dbReference>
<reference evidence="7 8" key="1">
    <citation type="submission" date="2018-08" db="EMBL/GenBank/DDBJ databases">
        <title>A genome reference for cultivated species of the human gut microbiota.</title>
        <authorList>
            <person name="Zou Y."/>
            <person name="Xue W."/>
            <person name="Luo G."/>
        </authorList>
    </citation>
    <scope>NUCLEOTIDE SEQUENCE [LARGE SCALE GENOMIC DNA]</scope>
    <source>
        <strain evidence="7 8">OF02-6LB</strain>
    </source>
</reference>
<dbReference type="Pfam" id="PF07980">
    <property type="entry name" value="SusD_RagB"/>
    <property type="match status" value="1"/>
</dbReference>
<gene>
    <name evidence="7" type="ORF">DXA49_08215</name>
</gene>
<proteinExistence type="inferred from homology"/>
<evidence type="ECO:0000256" key="1">
    <source>
        <dbReference type="ARBA" id="ARBA00004442"/>
    </source>
</evidence>
<dbReference type="Gene3D" id="1.25.40.390">
    <property type="match status" value="1"/>
</dbReference>
<dbReference type="EMBL" id="QSCS01000010">
    <property type="protein sequence ID" value="RGY26717.1"/>
    <property type="molecule type" value="Genomic_DNA"/>
</dbReference>
<sequence length="53" mass="6381">MLIEKVICTTAEEFNREVKADMMPFVFKEEGYLYPIQQEYLNKNPKLVQNPNW</sequence>
<dbReference type="InterPro" id="IPR011990">
    <property type="entry name" value="TPR-like_helical_dom_sf"/>
</dbReference>
<dbReference type="GeneID" id="89222937"/>
<keyword evidence="5" id="KW-0998">Cell outer membrane</keyword>
<feature type="domain" description="RagB/SusD" evidence="6">
    <location>
        <begin position="19"/>
        <end position="53"/>
    </location>
</feature>
<comment type="similarity">
    <text evidence="2">Belongs to the SusD family.</text>
</comment>
<dbReference type="SUPFAM" id="SSF48452">
    <property type="entry name" value="TPR-like"/>
    <property type="match status" value="1"/>
</dbReference>
<keyword evidence="4" id="KW-0472">Membrane</keyword>
<organism evidence="7 8">
    <name type="scientific">Bacteroides caccae</name>
    <dbReference type="NCBI Taxonomy" id="47678"/>
    <lineage>
        <taxon>Bacteria</taxon>
        <taxon>Pseudomonadati</taxon>
        <taxon>Bacteroidota</taxon>
        <taxon>Bacteroidia</taxon>
        <taxon>Bacteroidales</taxon>
        <taxon>Bacteroidaceae</taxon>
        <taxon>Bacteroides</taxon>
    </lineage>
</organism>
<evidence type="ECO:0000259" key="6">
    <source>
        <dbReference type="Pfam" id="PF07980"/>
    </source>
</evidence>
<protein>
    <submittedName>
        <fullName evidence="7">RagB/SusD family nutrient uptake outer membrane protein</fullName>
    </submittedName>
</protein>
<evidence type="ECO:0000313" key="8">
    <source>
        <dbReference type="Proteomes" id="UP000284431"/>
    </source>
</evidence>
<name>A0A413MP97_9BACE</name>
<evidence type="ECO:0000256" key="2">
    <source>
        <dbReference type="ARBA" id="ARBA00006275"/>
    </source>
</evidence>
<dbReference type="GO" id="GO:0009279">
    <property type="term" value="C:cell outer membrane"/>
    <property type="evidence" value="ECO:0007669"/>
    <property type="project" value="UniProtKB-SubCell"/>
</dbReference>
<dbReference type="InterPro" id="IPR012944">
    <property type="entry name" value="SusD_RagB_dom"/>
</dbReference>
<comment type="caution">
    <text evidence="7">The sequence shown here is derived from an EMBL/GenBank/DDBJ whole genome shotgun (WGS) entry which is preliminary data.</text>
</comment>
<comment type="subcellular location">
    <subcellularLocation>
        <location evidence="1">Cell outer membrane</location>
    </subcellularLocation>
</comment>
<dbReference type="RefSeq" id="WP_122118206.1">
    <property type="nucleotide sequence ID" value="NZ_CABMOQ010000014.1"/>
</dbReference>
<dbReference type="AlphaFoldDB" id="A0A413MP97"/>